<dbReference type="PROSITE" id="PS50003">
    <property type="entry name" value="PH_DOMAIN"/>
    <property type="match status" value="1"/>
</dbReference>
<feature type="region of interest" description="Disordered" evidence="7">
    <location>
        <begin position="770"/>
        <end position="1099"/>
    </location>
</feature>
<dbReference type="CDD" id="cd00174">
    <property type="entry name" value="SH3"/>
    <property type="match status" value="1"/>
</dbReference>
<dbReference type="InterPro" id="IPR011993">
    <property type="entry name" value="PH-like_dom_sf"/>
</dbReference>
<dbReference type="Pfam" id="PF00621">
    <property type="entry name" value="RhoGEF"/>
    <property type="match status" value="1"/>
</dbReference>
<feature type="compositionally biased region" description="Pro residues" evidence="7">
    <location>
        <begin position="704"/>
        <end position="735"/>
    </location>
</feature>
<dbReference type="SUPFAM" id="SSF50729">
    <property type="entry name" value="PH domain-like"/>
    <property type="match status" value="1"/>
</dbReference>
<feature type="region of interest" description="Disordered" evidence="7">
    <location>
        <begin position="1"/>
        <end position="100"/>
    </location>
</feature>
<dbReference type="PROSITE" id="PS50031">
    <property type="entry name" value="EH"/>
    <property type="match status" value="1"/>
</dbReference>
<dbReference type="Gene3D" id="2.30.29.30">
    <property type="entry name" value="Pleckstrin-homology domain (PH domain)/Phosphotyrosine-binding domain (PTB)"/>
    <property type="match status" value="1"/>
</dbReference>
<dbReference type="InterPro" id="IPR035899">
    <property type="entry name" value="DBL_dom_sf"/>
</dbReference>
<feature type="compositionally biased region" description="Basic and acidic residues" evidence="7">
    <location>
        <begin position="780"/>
        <end position="813"/>
    </location>
</feature>
<dbReference type="InterPro" id="IPR001331">
    <property type="entry name" value="GDS_CDC24_CS"/>
</dbReference>
<dbReference type="GO" id="GO:0003779">
    <property type="term" value="F:actin binding"/>
    <property type="evidence" value="ECO:0007669"/>
    <property type="project" value="InterPro"/>
</dbReference>
<feature type="compositionally biased region" description="Gly residues" evidence="7">
    <location>
        <begin position="1487"/>
        <end position="1504"/>
    </location>
</feature>
<gene>
    <name evidence="14" type="ORF">Agabi119p4_3771</name>
</gene>
<evidence type="ECO:0000259" key="9">
    <source>
        <dbReference type="PROSITE" id="PS50003"/>
    </source>
</evidence>
<name>A0A8H7KIA6_AGABI</name>
<feature type="compositionally biased region" description="Basic and acidic residues" evidence="7">
    <location>
        <begin position="1433"/>
        <end position="1446"/>
    </location>
</feature>
<feature type="domain" description="EH" evidence="11">
    <location>
        <begin position="176"/>
        <end position="265"/>
    </location>
</feature>
<feature type="region of interest" description="Disordered" evidence="7">
    <location>
        <begin position="130"/>
        <end position="166"/>
    </location>
</feature>
<feature type="compositionally biased region" description="Basic and acidic residues" evidence="7">
    <location>
        <begin position="599"/>
        <end position="613"/>
    </location>
</feature>
<feature type="compositionally biased region" description="Basic and acidic residues" evidence="7">
    <location>
        <begin position="1596"/>
        <end position="1619"/>
    </location>
</feature>
<feature type="compositionally biased region" description="Low complexity" evidence="7">
    <location>
        <begin position="18"/>
        <end position="59"/>
    </location>
</feature>
<evidence type="ECO:0000313" key="15">
    <source>
        <dbReference type="Proteomes" id="UP000629468"/>
    </source>
</evidence>
<feature type="compositionally biased region" description="Polar residues" evidence="7">
    <location>
        <begin position="848"/>
        <end position="875"/>
    </location>
</feature>
<dbReference type="Gene3D" id="2.30.30.40">
    <property type="entry name" value="SH3 Domains"/>
    <property type="match status" value="2"/>
</dbReference>
<dbReference type="GO" id="GO:0005509">
    <property type="term" value="F:calcium ion binding"/>
    <property type="evidence" value="ECO:0007669"/>
    <property type="project" value="InterPro"/>
</dbReference>
<dbReference type="Pfam" id="PF00018">
    <property type="entry name" value="SH3_1"/>
    <property type="match status" value="2"/>
</dbReference>
<dbReference type="PROSITE" id="PS00741">
    <property type="entry name" value="DH_1"/>
    <property type="match status" value="1"/>
</dbReference>
<comment type="caution">
    <text evidence="14">The sequence shown here is derived from an EMBL/GenBank/DDBJ whole genome shotgun (WGS) entry which is preliminary data.</text>
</comment>
<feature type="region of interest" description="Disordered" evidence="7">
    <location>
        <begin position="431"/>
        <end position="748"/>
    </location>
</feature>
<dbReference type="Proteomes" id="UP000629468">
    <property type="component" value="Unassembled WGS sequence"/>
</dbReference>
<dbReference type="PROSITE" id="PS51082">
    <property type="entry name" value="WH2"/>
    <property type="match status" value="1"/>
</dbReference>
<evidence type="ECO:0000259" key="11">
    <source>
        <dbReference type="PROSITE" id="PS50031"/>
    </source>
</evidence>
<feature type="compositionally biased region" description="Low complexity" evidence="7">
    <location>
        <begin position="134"/>
        <end position="164"/>
    </location>
</feature>
<evidence type="ECO:0000259" key="8">
    <source>
        <dbReference type="PROSITE" id="PS50002"/>
    </source>
</evidence>
<keyword evidence="4 6" id="KW-0728">SH3 domain</keyword>
<dbReference type="Gene3D" id="1.20.900.10">
    <property type="entry name" value="Dbl homology (DH) domain"/>
    <property type="match status" value="1"/>
</dbReference>
<dbReference type="GO" id="GO:0035025">
    <property type="term" value="P:positive regulation of Rho protein signal transduction"/>
    <property type="evidence" value="ECO:0007669"/>
    <property type="project" value="TreeGrafter"/>
</dbReference>
<feature type="compositionally biased region" description="Basic and acidic residues" evidence="7">
    <location>
        <begin position="1290"/>
        <end position="1299"/>
    </location>
</feature>
<feature type="compositionally biased region" description="Low complexity" evidence="7">
    <location>
        <begin position="1537"/>
        <end position="1553"/>
    </location>
</feature>
<feature type="domain" description="EF-hand" evidence="12">
    <location>
        <begin position="209"/>
        <end position="244"/>
    </location>
</feature>
<feature type="compositionally biased region" description="Acidic residues" evidence="7">
    <location>
        <begin position="1420"/>
        <end position="1432"/>
    </location>
</feature>
<feature type="compositionally biased region" description="Low complexity" evidence="7">
    <location>
        <begin position="1317"/>
        <end position="1349"/>
    </location>
</feature>
<feature type="compositionally biased region" description="Low complexity" evidence="7">
    <location>
        <begin position="299"/>
        <end position="310"/>
    </location>
</feature>
<dbReference type="InterPro" id="IPR000219">
    <property type="entry name" value="DH_dom"/>
</dbReference>
<feature type="compositionally biased region" description="Gly residues" evidence="7">
    <location>
        <begin position="963"/>
        <end position="978"/>
    </location>
</feature>
<dbReference type="GO" id="GO:0035556">
    <property type="term" value="P:intracellular signal transduction"/>
    <property type="evidence" value="ECO:0007669"/>
    <property type="project" value="InterPro"/>
</dbReference>
<dbReference type="SUPFAM" id="SSF50044">
    <property type="entry name" value="SH3-domain"/>
    <property type="match status" value="2"/>
</dbReference>
<dbReference type="InterPro" id="IPR002048">
    <property type="entry name" value="EF_hand_dom"/>
</dbReference>
<dbReference type="PROSITE" id="PS50222">
    <property type="entry name" value="EF_HAND_2"/>
    <property type="match status" value="1"/>
</dbReference>
<sequence length="2132" mass="236755">MAQWHYSGYPGQPPPPQFQQQQQQPQFQQQLHAQPTGFPGFQQQQPSFLQTQPTGFPGPALQPPQPPPFVQRTQQTQSFLNAPPPPPQPNFLQTQPTGYPTAAPLVAQPTGIIDPRLRMMTNTFMPMNSSAPYAPSGAPQLAPQQGGGLQQSIIQHNQSQQGSSTQQIPWALTKTEKRQYNALFRVWDTSNSGFLDGTTALNVFGNSGLPKDELARIWTLADRDDRGKLNIAEFHVAMALIYRRLNGMPIPDTLPNELVPPSARDLDSSVDLLKDLLKNETRSRSPGLDSSHQISLLKNRSFTSSSPSFDSNRDATIYKHTDEEPLGGIYKPRSRHVNRDDVRSRREDDSSPSSDLTEMKRQLENTAKMLDRQSEVDAARTAEDEVLDREMDDLRYRVRRVQDDLDYVSRGPKSAAKDQERRKLEREMMNLMHERIPEVERKMKARDEKKAMQERQWARERDRANERFGRRRYEEEEYDRPYSRTASRGANRDRYDDREREREWDRDERPLTPRERERPLSPRERERDRPLTPRERERPLSPRERERERPLTPRERERERPLSPREREHERPLSPPSKPRTPAPKPTPSPSASNLRNMSSEERTAYMKAEAQRRVQVRMAALGVTPTASSSPSIDSDVEDRLKREKKEAEEKVRVAEKQAEERERARKERLESEKAAKGGSGKIPPVAPVPPTKVAPLVAKRAPVPPPPRKAPVPAVPAPRQPPAPKAPAPPAVVSPPVQKMDPEEERLLAREEAIKKEREARIARLKKLEEEEEEARLEEERQVERRERLKRLEEEEEKARIEEERYQERVKAVKARSVTPQPTTQVPSVKREPVQQAVVSPPVGESKSTNPFSRLLSQQSGTPSNGSANTNPWSPKPPPTTTTPTIIIPPTPTKSPAPPPSTTKAHYQTAALGMDEEEEDWGDVKEKEGDEDSDSEDEYTKSREKRVGIAQQLFGRPMSAGGAGPISPVGGGGGGPVSAPPMSAPTLPVPTPPPPPAPPAAPPMAPMAPPAAPPPAPVVAPAPAVPSGSGDMSALLKSIQGGKKLKQTKTVDKSAPPVSGRVIGDSGPPVHIVASPPSFTVDNDDEEDREKKEHNRQSVDWFASRAVDGGVSGRVEHMPTTMEEVDEEELDGGGARKVGTGVPEILVDEAPSFDLMADIDKSIEHRVRSLYAFEGEGTDDLSFTENVILIANPSKSGGDWWFGRNVVSGKSGLFPKTYIEIVKPVKAKATYEYMASNADEMSFGEGEVVDVVEREEDEAWWKAEKGGVVYIVPASYLEVEDGMLLLGDEGKQERRQPETTPTRRTQKLDLSVLGPVVPSRSFPLPSSPSVSSVTSSTSTSSSLSATTPQPPYQKRPMVKVEVLDTDLDLIGEVNLDKDHEKRDDADFDGGVVDGDDDDDDDDDMDDTSDSGSDYLSFENDEDEEDEDEDTKEEKEARERERRMVLEAAGLILHVDERIKPPVGLVRARSSLKGGRKGTRDRKGGGDGGIQSVGDGSGVGDGGDSTLVREKEKRKRRPPPAIPVLPPLSIEPDGETGPSTTPPSSVVSTTTHSGERHPPMPPRPRQKRSRPLLLLPPPSPDVPSSSSYSIPNSPDLKEDFDPDEHAKKLDDAFERYESFRNSNLGWQNHLQSQQQQQNSNRLSVASMTSTDTSSLFPPASPATTMASITSRESTERSSRGTRQSLSNISSHFHSHFGPGRSSSEEPRTSSPSNTSSVTGGGSSRYGQFLQFLSMGRSRESEESGRKLLISGPIAMGGSHGGSGGASGDGDGLPSGMGESDSPAFGSSWASLVDRTALEGIPMQERKRQEAIFELINTEVAYVRDLQLIVEVFYSSMLNLLSRKEITVIFANIEDILLTNTAFVSSLEERQKDCRLYVDKIGDILLKHIGSMGVYLQYCVNQGTAIRMLKSLREANPELAAHLQRIRESDPSVRNLDLSSYLLAPMQRITRYPLLIKQILHYTEGDEEERAIRKSREVAEKILDHINETIREQEGREKLKRVSETLWIGNARLDLTAPTRHMGARKLLKEGLLIKAKSGRKIFAFLCSDILVLMDEGMKTLYRMPIPLAHAQVKEIPSGRDDVIFQINQPYPRGGDSIMLKGTSAKDTMGWIRAIQHAARKARHAAERASRK</sequence>
<comment type="subcellular location">
    <subcellularLocation>
        <location evidence="1">Cytoplasm</location>
    </subcellularLocation>
</comment>
<dbReference type="SMART" id="SM00027">
    <property type="entry name" value="EH"/>
    <property type="match status" value="1"/>
</dbReference>
<protein>
    <recommendedName>
        <fullName evidence="2">Actin cytoskeleton-regulatory complex protein PAN1</fullName>
    </recommendedName>
    <alternativeName>
        <fullName evidence="3">Actin cytoskeleton-regulatory complex protein pan1</fullName>
    </alternativeName>
</protein>
<feature type="compositionally biased region" description="Basic and acidic residues" evidence="7">
    <location>
        <begin position="311"/>
        <end position="323"/>
    </location>
</feature>
<feature type="domain" description="DH" evidence="10">
    <location>
        <begin position="1807"/>
        <end position="1989"/>
    </location>
</feature>
<evidence type="ECO:0000256" key="6">
    <source>
        <dbReference type="PROSITE-ProRule" id="PRU00192"/>
    </source>
</evidence>
<evidence type="ECO:0000256" key="3">
    <source>
        <dbReference type="ARBA" id="ARBA00020728"/>
    </source>
</evidence>
<dbReference type="InterPro" id="IPR051480">
    <property type="entry name" value="Endocytic_GEF_Adapter"/>
</dbReference>
<feature type="compositionally biased region" description="Acidic residues" evidence="7">
    <location>
        <begin position="1395"/>
        <end position="1410"/>
    </location>
</feature>
<evidence type="ECO:0000256" key="7">
    <source>
        <dbReference type="SAM" id="MobiDB-lite"/>
    </source>
</evidence>
<evidence type="ECO:0000259" key="12">
    <source>
        <dbReference type="PROSITE" id="PS50222"/>
    </source>
</evidence>
<dbReference type="PANTHER" id="PTHR46006">
    <property type="entry name" value="RHO GUANINE NUCLEOTIDE EXCHANGE FACTOR AT 64C, ISOFORM A"/>
    <property type="match status" value="1"/>
</dbReference>
<dbReference type="PANTHER" id="PTHR46006:SF6">
    <property type="entry name" value="INTERSECTIN-2 ISOFORM X1"/>
    <property type="match status" value="1"/>
</dbReference>
<accession>A0A8H7KIA6</accession>
<dbReference type="CDD" id="cd00052">
    <property type="entry name" value="EH"/>
    <property type="match status" value="1"/>
</dbReference>
<feature type="compositionally biased region" description="Basic and acidic residues" evidence="7">
    <location>
        <begin position="639"/>
        <end position="677"/>
    </location>
</feature>
<proteinExistence type="predicted"/>
<dbReference type="SMART" id="SM00326">
    <property type="entry name" value="SH3"/>
    <property type="match status" value="2"/>
</dbReference>
<dbReference type="PROSITE" id="PS50002">
    <property type="entry name" value="SH3"/>
    <property type="match status" value="1"/>
</dbReference>
<feature type="domain" description="SH3" evidence="8">
    <location>
        <begin position="1224"/>
        <end position="1284"/>
    </location>
</feature>
<dbReference type="InterPro" id="IPR000261">
    <property type="entry name" value="EH_dom"/>
</dbReference>
<evidence type="ECO:0000259" key="13">
    <source>
        <dbReference type="PROSITE" id="PS51082"/>
    </source>
</evidence>
<feature type="compositionally biased region" description="Low complexity" evidence="7">
    <location>
        <begin position="1632"/>
        <end position="1641"/>
    </location>
</feature>
<dbReference type="InterPro" id="IPR003124">
    <property type="entry name" value="WH2_dom"/>
</dbReference>
<dbReference type="InterPro" id="IPR011992">
    <property type="entry name" value="EF-hand-dom_pair"/>
</dbReference>
<dbReference type="CDD" id="cd00160">
    <property type="entry name" value="RhoGEF"/>
    <property type="match status" value="1"/>
</dbReference>
<dbReference type="SUPFAM" id="SSF47473">
    <property type="entry name" value="EF-hand"/>
    <property type="match status" value="1"/>
</dbReference>
<evidence type="ECO:0000256" key="4">
    <source>
        <dbReference type="ARBA" id="ARBA00022443"/>
    </source>
</evidence>
<feature type="compositionally biased region" description="Low complexity" evidence="7">
    <location>
        <begin position="70"/>
        <end position="81"/>
    </location>
</feature>
<keyword evidence="5" id="KW-0963">Cytoplasm</keyword>
<dbReference type="GO" id="GO:0005737">
    <property type="term" value="C:cytoplasm"/>
    <property type="evidence" value="ECO:0007669"/>
    <property type="project" value="UniProtKB-SubCell"/>
</dbReference>
<feature type="compositionally biased region" description="Basic and acidic residues" evidence="7">
    <location>
        <begin position="940"/>
        <end position="949"/>
    </location>
</feature>
<feature type="domain" description="WH2" evidence="13">
    <location>
        <begin position="1033"/>
        <end position="1050"/>
    </location>
</feature>
<dbReference type="PROSITE" id="PS50010">
    <property type="entry name" value="DH_2"/>
    <property type="match status" value="1"/>
</dbReference>
<feature type="compositionally biased region" description="Gly residues" evidence="7">
    <location>
        <begin position="1758"/>
        <end position="1775"/>
    </location>
</feature>
<evidence type="ECO:0000256" key="5">
    <source>
        <dbReference type="ARBA" id="ARBA00022490"/>
    </source>
</evidence>
<dbReference type="InterPro" id="IPR001849">
    <property type="entry name" value="PH_domain"/>
</dbReference>
<feature type="region of interest" description="Disordered" evidence="7">
    <location>
        <begin position="1751"/>
        <end position="1785"/>
    </location>
</feature>
<reference evidence="14 15" key="1">
    <citation type="journal article" name="Sci. Rep.">
        <title>Telomere-to-telomere assembled and centromere annotated genomes of the two main subspecies of the button mushroom Agaricus bisporus reveal especially polymorphic chromosome ends.</title>
        <authorList>
            <person name="Sonnenberg A.S.M."/>
            <person name="Sedaghat-Telgerd N."/>
            <person name="Lavrijssen B."/>
            <person name="Ohm R.A."/>
            <person name="Hendrickx P.M."/>
            <person name="Scholtmeijer K."/>
            <person name="Baars J.J.P."/>
            <person name="van Peer A."/>
        </authorList>
    </citation>
    <scope>NUCLEOTIDE SEQUENCE [LARGE SCALE GENOMIC DNA]</scope>
    <source>
        <strain evidence="14 15">H119_p4</strain>
    </source>
</reference>
<dbReference type="Pfam" id="PF02205">
    <property type="entry name" value="WH2"/>
    <property type="match status" value="1"/>
</dbReference>
<feature type="compositionally biased region" description="Polar residues" evidence="7">
    <location>
        <begin position="1642"/>
        <end position="1669"/>
    </location>
</feature>
<dbReference type="EMBL" id="JABXXO010000005">
    <property type="protein sequence ID" value="KAF7777699.1"/>
    <property type="molecule type" value="Genomic_DNA"/>
</dbReference>
<feature type="region of interest" description="Disordered" evidence="7">
    <location>
        <begin position="1290"/>
        <end position="1359"/>
    </location>
</feature>
<dbReference type="SMART" id="SM00325">
    <property type="entry name" value="RhoGEF"/>
    <property type="match status" value="1"/>
</dbReference>
<feature type="compositionally biased region" description="Pro residues" evidence="7">
    <location>
        <begin position="60"/>
        <end position="69"/>
    </location>
</feature>
<feature type="compositionally biased region" description="Pro residues" evidence="7">
    <location>
        <begin position="980"/>
        <end position="1026"/>
    </location>
</feature>
<evidence type="ECO:0000313" key="14">
    <source>
        <dbReference type="EMBL" id="KAF7777699.1"/>
    </source>
</evidence>
<dbReference type="SUPFAM" id="SSF48065">
    <property type="entry name" value="DBL homology domain (DH-domain)"/>
    <property type="match status" value="1"/>
</dbReference>
<evidence type="ECO:0000259" key="10">
    <source>
        <dbReference type="PROSITE" id="PS50010"/>
    </source>
</evidence>
<dbReference type="SMART" id="SM00233">
    <property type="entry name" value="PH"/>
    <property type="match status" value="1"/>
</dbReference>
<feature type="region of interest" description="Disordered" evidence="7">
    <location>
        <begin position="299"/>
        <end position="358"/>
    </location>
</feature>
<dbReference type="InterPro" id="IPR036028">
    <property type="entry name" value="SH3-like_dom_sf"/>
</dbReference>
<evidence type="ECO:0000256" key="1">
    <source>
        <dbReference type="ARBA" id="ARBA00004496"/>
    </source>
</evidence>
<feature type="compositionally biased region" description="Pro residues" evidence="7">
    <location>
        <begin position="573"/>
        <end position="589"/>
    </location>
</feature>
<feature type="compositionally biased region" description="Basic and acidic residues" evidence="7">
    <location>
        <begin position="490"/>
        <end position="572"/>
    </location>
</feature>
<feature type="domain" description="PH" evidence="9">
    <location>
        <begin position="2026"/>
        <end position="2120"/>
    </location>
</feature>
<feature type="compositionally biased region" description="Pro residues" evidence="7">
    <location>
        <begin position="876"/>
        <end position="903"/>
    </location>
</feature>
<feature type="compositionally biased region" description="Basic and acidic residues" evidence="7">
    <location>
        <begin position="337"/>
        <end position="349"/>
    </location>
</feature>
<dbReference type="Gene3D" id="1.10.238.10">
    <property type="entry name" value="EF-hand"/>
    <property type="match status" value="1"/>
</dbReference>
<dbReference type="GO" id="GO:0005085">
    <property type="term" value="F:guanyl-nucleotide exchange factor activity"/>
    <property type="evidence" value="ECO:0007669"/>
    <property type="project" value="InterPro"/>
</dbReference>
<dbReference type="InterPro" id="IPR001452">
    <property type="entry name" value="SH3_domain"/>
</dbReference>
<dbReference type="CDD" id="cd21762">
    <property type="entry name" value="WH2"/>
    <property type="match status" value="1"/>
</dbReference>
<feature type="compositionally biased region" description="Low complexity" evidence="7">
    <location>
        <begin position="1583"/>
        <end position="1595"/>
    </location>
</feature>
<feature type="compositionally biased region" description="Basic and acidic residues" evidence="7">
    <location>
        <begin position="431"/>
        <end position="482"/>
    </location>
</feature>
<organism evidence="14 15">
    <name type="scientific">Agaricus bisporus var. burnettii</name>
    <dbReference type="NCBI Taxonomy" id="192524"/>
    <lineage>
        <taxon>Eukaryota</taxon>
        <taxon>Fungi</taxon>
        <taxon>Dikarya</taxon>
        <taxon>Basidiomycota</taxon>
        <taxon>Agaricomycotina</taxon>
        <taxon>Agaricomycetes</taxon>
        <taxon>Agaricomycetidae</taxon>
        <taxon>Agaricales</taxon>
        <taxon>Agaricineae</taxon>
        <taxon>Agaricaceae</taxon>
        <taxon>Agaricus</taxon>
    </lineage>
</organism>
<evidence type="ECO:0000256" key="2">
    <source>
        <dbReference type="ARBA" id="ARBA00015110"/>
    </source>
</evidence>
<feature type="compositionally biased region" description="Polar residues" evidence="7">
    <location>
        <begin position="1620"/>
        <end position="1631"/>
    </location>
</feature>
<feature type="compositionally biased region" description="Polar residues" evidence="7">
    <location>
        <begin position="820"/>
        <end position="829"/>
    </location>
</feature>
<feature type="region of interest" description="Disordered" evidence="7">
    <location>
        <begin position="1382"/>
        <end position="1723"/>
    </location>
</feature>
<feature type="compositionally biased region" description="Low complexity" evidence="7">
    <location>
        <begin position="1709"/>
        <end position="1718"/>
    </location>
</feature>
<dbReference type="Pfam" id="PF12763">
    <property type="entry name" value="EH"/>
    <property type="match status" value="1"/>
</dbReference>